<dbReference type="Proteomes" id="UP000494365">
    <property type="component" value="Unassembled WGS sequence"/>
</dbReference>
<dbReference type="GO" id="GO:0000160">
    <property type="term" value="P:phosphorelay signal transduction system"/>
    <property type="evidence" value="ECO:0007669"/>
    <property type="project" value="InterPro"/>
</dbReference>
<gene>
    <name evidence="6" type="primary">rcsB_1</name>
    <name evidence="6" type="ORF">LMG28614_03734</name>
</gene>
<dbReference type="SUPFAM" id="SSF46894">
    <property type="entry name" value="C-terminal effector domain of the bipartite response regulators"/>
    <property type="match status" value="1"/>
</dbReference>
<protein>
    <submittedName>
        <fullName evidence="6">Transcriptional regulatory protein RcsB</fullName>
    </submittedName>
</protein>
<dbReference type="GO" id="GO:0003677">
    <property type="term" value="F:DNA binding"/>
    <property type="evidence" value="ECO:0007669"/>
    <property type="project" value="UniProtKB-KW"/>
</dbReference>
<organism evidence="6 7">
    <name type="scientific">Paraburkholderia ultramafica</name>
    <dbReference type="NCBI Taxonomy" id="1544867"/>
    <lineage>
        <taxon>Bacteria</taxon>
        <taxon>Pseudomonadati</taxon>
        <taxon>Pseudomonadota</taxon>
        <taxon>Betaproteobacteria</taxon>
        <taxon>Burkholderiales</taxon>
        <taxon>Burkholderiaceae</taxon>
        <taxon>Paraburkholderia</taxon>
    </lineage>
</organism>
<dbReference type="PRINTS" id="PR00038">
    <property type="entry name" value="HTHLUXR"/>
</dbReference>
<dbReference type="PROSITE" id="PS50043">
    <property type="entry name" value="HTH_LUXR_2"/>
    <property type="match status" value="1"/>
</dbReference>
<dbReference type="PROSITE" id="PS50110">
    <property type="entry name" value="RESPONSE_REGULATORY"/>
    <property type="match status" value="1"/>
</dbReference>
<evidence type="ECO:0000256" key="1">
    <source>
        <dbReference type="ARBA" id="ARBA00022553"/>
    </source>
</evidence>
<accession>A0A6S7BBA0</accession>
<evidence type="ECO:0000313" key="6">
    <source>
        <dbReference type="EMBL" id="CAB3793473.1"/>
    </source>
</evidence>
<dbReference type="CDD" id="cd17535">
    <property type="entry name" value="REC_NarL-like"/>
    <property type="match status" value="1"/>
</dbReference>
<dbReference type="Pfam" id="PF00196">
    <property type="entry name" value="GerE"/>
    <property type="match status" value="1"/>
</dbReference>
<keyword evidence="1 3" id="KW-0597">Phosphoprotein</keyword>
<sequence>MFLKIANNARPSIRACSRRCTHQHHATVDQTTDSTLDVRIVVADDHPLILFAVTEALKIAPPLKVVAAVRSGKELLATLETQPCELVVTDFSMQPTQADDDGLPLIQRLRHLHPDLPVVVFTMLTNGSILHRITQMGVAGIASKQDSVTTLVNICADALTGKRTVLSLEVTKRLTRANITADAFHSRQPLSPHEFEVARLYGLGISVTEIAQRLNRSVTTVATQKRAAMRKLHIETNADLVRFVTDVMLSRASDISQPMEAEMA</sequence>
<dbReference type="InterPro" id="IPR001789">
    <property type="entry name" value="Sig_transdc_resp-reg_receiver"/>
</dbReference>
<dbReference type="AlphaFoldDB" id="A0A6S7BBA0"/>
<proteinExistence type="predicted"/>
<keyword evidence="7" id="KW-1185">Reference proteome</keyword>
<dbReference type="Gene3D" id="1.10.10.10">
    <property type="entry name" value="Winged helix-like DNA-binding domain superfamily/Winged helix DNA-binding domain"/>
    <property type="match status" value="1"/>
</dbReference>
<dbReference type="Gene3D" id="3.40.50.2300">
    <property type="match status" value="1"/>
</dbReference>
<dbReference type="SUPFAM" id="SSF52172">
    <property type="entry name" value="CheY-like"/>
    <property type="match status" value="1"/>
</dbReference>
<dbReference type="Pfam" id="PF00072">
    <property type="entry name" value="Response_reg"/>
    <property type="match status" value="1"/>
</dbReference>
<reference evidence="6 7" key="1">
    <citation type="submission" date="2020-04" db="EMBL/GenBank/DDBJ databases">
        <authorList>
            <person name="De Canck E."/>
        </authorList>
    </citation>
    <scope>NUCLEOTIDE SEQUENCE [LARGE SCALE GENOMIC DNA]</scope>
    <source>
        <strain evidence="6 7">LMG 28614</strain>
    </source>
</reference>
<dbReference type="SMART" id="SM00421">
    <property type="entry name" value="HTH_LUXR"/>
    <property type="match status" value="1"/>
</dbReference>
<evidence type="ECO:0000256" key="3">
    <source>
        <dbReference type="PROSITE-ProRule" id="PRU00169"/>
    </source>
</evidence>
<dbReference type="PANTHER" id="PTHR43214:SF17">
    <property type="entry name" value="TRANSCRIPTIONAL REGULATORY PROTEIN RCSB"/>
    <property type="match status" value="1"/>
</dbReference>
<feature type="domain" description="HTH luxR-type" evidence="4">
    <location>
        <begin position="183"/>
        <end position="248"/>
    </location>
</feature>
<dbReference type="EMBL" id="CADIKK010000016">
    <property type="protein sequence ID" value="CAB3793473.1"/>
    <property type="molecule type" value="Genomic_DNA"/>
</dbReference>
<dbReference type="PROSITE" id="PS00622">
    <property type="entry name" value="HTH_LUXR_1"/>
    <property type="match status" value="1"/>
</dbReference>
<evidence type="ECO:0000313" key="7">
    <source>
        <dbReference type="Proteomes" id="UP000494365"/>
    </source>
</evidence>
<evidence type="ECO:0000256" key="2">
    <source>
        <dbReference type="ARBA" id="ARBA00023125"/>
    </source>
</evidence>
<dbReference type="InterPro" id="IPR058245">
    <property type="entry name" value="NreC/VraR/RcsB-like_REC"/>
</dbReference>
<dbReference type="InterPro" id="IPR011006">
    <property type="entry name" value="CheY-like_superfamily"/>
</dbReference>
<dbReference type="InterPro" id="IPR036388">
    <property type="entry name" value="WH-like_DNA-bd_sf"/>
</dbReference>
<dbReference type="PANTHER" id="PTHR43214">
    <property type="entry name" value="TWO-COMPONENT RESPONSE REGULATOR"/>
    <property type="match status" value="1"/>
</dbReference>
<dbReference type="InterPro" id="IPR000792">
    <property type="entry name" value="Tscrpt_reg_LuxR_C"/>
</dbReference>
<feature type="modified residue" description="4-aspartylphosphate" evidence="3">
    <location>
        <position position="90"/>
    </location>
</feature>
<keyword evidence="2" id="KW-0238">DNA-binding</keyword>
<dbReference type="CDD" id="cd06170">
    <property type="entry name" value="LuxR_C_like"/>
    <property type="match status" value="1"/>
</dbReference>
<dbReference type="GO" id="GO:0006355">
    <property type="term" value="P:regulation of DNA-templated transcription"/>
    <property type="evidence" value="ECO:0007669"/>
    <property type="project" value="InterPro"/>
</dbReference>
<dbReference type="InterPro" id="IPR039420">
    <property type="entry name" value="WalR-like"/>
</dbReference>
<evidence type="ECO:0000259" key="4">
    <source>
        <dbReference type="PROSITE" id="PS50043"/>
    </source>
</evidence>
<evidence type="ECO:0000259" key="5">
    <source>
        <dbReference type="PROSITE" id="PS50110"/>
    </source>
</evidence>
<dbReference type="InterPro" id="IPR016032">
    <property type="entry name" value="Sig_transdc_resp-reg_C-effctor"/>
</dbReference>
<dbReference type="SMART" id="SM00448">
    <property type="entry name" value="REC"/>
    <property type="match status" value="1"/>
</dbReference>
<feature type="domain" description="Response regulatory" evidence="5">
    <location>
        <begin position="39"/>
        <end position="159"/>
    </location>
</feature>
<name>A0A6S7BBA0_9BURK</name>